<sequence>MLMFMRNATRICHALSLFLVAAFAIALVFYTIMCALGQSPWFTMPLTFGETTFPHAGMYVQIVLTVLVGSMAFYLPTNARIMALENSHRKFHISMSDVARAYHEVHTADRAGLFTLSSEFDAVRERLAYLRDHPDLEQLEPAVMEVAAQMSQQARHLADVYSDEKVARAKAFLAQRQQEAEMQQERIIEALHACTEIRKWAQQVELEESIVASQLAQLDEKLQKALPVLGYSLEHEDGDEYLVDLEVPDVAKDLDSNVLILAQKPAAE</sequence>
<evidence type="ECO:0008006" key="4">
    <source>
        <dbReference type="Google" id="ProtNLM"/>
    </source>
</evidence>
<feature type="transmembrane region" description="Helical" evidence="1">
    <location>
        <begin position="58"/>
        <end position="75"/>
    </location>
</feature>
<gene>
    <name evidence="2" type="ORF">FHS72_001409</name>
</gene>
<name>A0A7W9BJN5_9RHOB</name>
<keyword evidence="1" id="KW-1133">Transmembrane helix</keyword>
<dbReference type="AlphaFoldDB" id="A0A7W9BJN5"/>
<evidence type="ECO:0000256" key="1">
    <source>
        <dbReference type="SAM" id="Phobius"/>
    </source>
</evidence>
<protein>
    <recommendedName>
        <fullName evidence="4">DNA repair protein</fullName>
    </recommendedName>
</protein>
<keyword evidence="1" id="KW-0472">Membrane</keyword>
<reference evidence="2 3" key="1">
    <citation type="submission" date="2020-08" db="EMBL/GenBank/DDBJ databases">
        <title>Genomic Encyclopedia of Type Strains, Phase IV (KMG-IV): sequencing the most valuable type-strain genomes for metagenomic binning, comparative biology and taxonomic classification.</title>
        <authorList>
            <person name="Goeker M."/>
        </authorList>
    </citation>
    <scope>NUCLEOTIDE SEQUENCE [LARGE SCALE GENOMIC DNA]</scope>
    <source>
        <strain evidence="2 3">DSM 101064</strain>
    </source>
</reference>
<comment type="caution">
    <text evidence="2">The sequence shown here is derived from an EMBL/GenBank/DDBJ whole genome shotgun (WGS) entry which is preliminary data.</text>
</comment>
<evidence type="ECO:0000313" key="3">
    <source>
        <dbReference type="Proteomes" id="UP000535415"/>
    </source>
</evidence>
<dbReference type="Proteomes" id="UP000535415">
    <property type="component" value="Unassembled WGS sequence"/>
</dbReference>
<organism evidence="2 3">
    <name type="scientific">Yoonia ponticola</name>
    <dbReference type="NCBI Taxonomy" id="1524255"/>
    <lineage>
        <taxon>Bacteria</taxon>
        <taxon>Pseudomonadati</taxon>
        <taxon>Pseudomonadota</taxon>
        <taxon>Alphaproteobacteria</taxon>
        <taxon>Rhodobacterales</taxon>
        <taxon>Paracoccaceae</taxon>
        <taxon>Yoonia</taxon>
    </lineage>
</organism>
<keyword evidence="3" id="KW-1185">Reference proteome</keyword>
<accession>A0A7W9BJN5</accession>
<proteinExistence type="predicted"/>
<dbReference type="EMBL" id="JACIJM010000003">
    <property type="protein sequence ID" value="MBB5721797.1"/>
    <property type="molecule type" value="Genomic_DNA"/>
</dbReference>
<evidence type="ECO:0000313" key="2">
    <source>
        <dbReference type="EMBL" id="MBB5721797.1"/>
    </source>
</evidence>
<keyword evidence="1" id="KW-0812">Transmembrane</keyword>